<evidence type="ECO:0000313" key="2">
    <source>
        <dbReference type="Proteomes" id="UP000285146"/>
    </source>
</evidence>
<dbReference type="Proteomes" id="UP000285146">
    <property type="component" value="Unassembled WGS sequence"/>
</dbReference>
<accession>A0A423VYG0</accession>
<keyword evidence="2" id="KW-1185">Reference proteome</keyword>
<reference evidence="1 2" key="1">
    <citation type="submission" date="2015-09" db="EMBL/GenBank/DDBJ databases">
        <title>Host preference determinants of Valsa canker pathogens revealed by comparative genomics.</title>
        <authorList>
            <person name="Yin Z."/>
            <person name="Huang L."/>
        </authorList>
    </citation>
    <scope>NUCLEOTIDE SEQUENCE [LARGE SCALE GENOMIC DNA]</scope>
    <source>
        <strain evidence="1 2">SXYLt</strain>
    </source>
</reference>
<dbReference type="EMBL" id="LKEB01000069">
    <property type="protein sequence ID" value="ROV96065.1"/>
    <property type="molecule type" value="Genomic_DNA"/>
</dbReference>
<dbReference type="OrthoDB" id="73875at2759"/>
<name>A0A423VYG0_9PEZI</name>
<dbReference type="AlphaFoldDB" id="A0A423VYG0"/>
<evidence type="ECO:0000313" key="1">
    <source>
        <dbReference type="EMBL" id="ROV96065.1"/>
    </source>
</evidence>
<protein>
    <submittedName>
        <fullName evidence="1">Uncharacterized protein</fullName>
    </submittedName>
</protein>
<comment type="caution">
    <text evidence="1">The sequence shown here is derived from an EMBL/GenBank/DDBJ whole genome shotgun (WGS) entry which is preliminary data.</text>
</comment>
<proteinExistence type="predicted"/>
<organism evidence="1 2">
    <name type="scientific">Cytospora leucostoma</name>
    <dbReference type="NCBI Taxonomy" id="1230097"/>
    <lineage>
        <taxon>Eukaryota</taxon>
        <taxon>Fungi</taxon>
        <taxon>Dikarya</taxon>
        <taxon>Ascomycota</taxon>
        <taxon>Pezizomycotina</taxon>
        <taxon>Sordariomycetes</taxon>
        <taxon>Sordariomycetidae</taxon>
        <taxon>Diaporthales</taxon>
        <taxon>Cytosporaceae</taxon>
        <taxon>Cytospora</taxon>
    </lineage>
</organism>
<dbReference type="InParanoid" id="A0A423VYG0"/>
<sequence length="167" mass="18192">MATFMRARDAEERPKLDVDDPKKGGVTALLEAILVSTALKTDAQAGEVPVVLMAYGFGCSDGVEHGTRLTLKRTQANLALTYEGINGPKCFWSGQKQPTITAVAVVQERIRNGAGVFQYLAYTPTTGNQHAVWNKWMSWSRFKSSMGSLYAKFIDEESAGIEALVAT</sequence>
<gene>
    <name evidence="1" type="ORF">VPNG_09126</name>
</gene>